<keyword evidence="3 4" id="KW-0687">Ribonucleoprotein</keyword>
<evidence type="ECO:0000256" key="2">
    <source>
        <dbReference type="ARBA" id="ARBA00022980"/>
    </source>
</evidence>
<sequence>MRHKNHTRKFGRDHKHRKAMMRNLITSLVTHDRITTTLAKAKELRPLAEKIIRKAKEQGYQGNVFLKQTLFTKKSIERAKTELAPRFQDLAAGFTRVKYLGRRTNDKAKFGYIEFIKNPIEQYEKNEIKQEIEKNGIQSFWAWEKKILKQEKGYFKQQITQLKQKIDLEVESVLQTSAGNNQSEMESFNAQIRADVEKKYAQKRKFLEVSLERVIKEQAMHRTQENHKTYQKLTEGYAFPIDEFRIKQFQSL</sequence>
<reference evidence="5 6" key="1">
    <citation type="submission" date="2014-06" db="EMBL/GenBank/DDBJ databases">
        <authorList>
            <person name="Swart Estienne"/>
        </authorList>
    </citation>
    <scope>NUCLEOTIDE SEQUENCE [LARGE SCALE GENOMIC DNA]</scope>
    <source>
        <strain evidence="5 6">130c</strain>
    </source>
</reference>
<keyword evidence="6" id="KW-1185">Reference proteome</keyword>
<dbReference type="Pfam" id="PF01196">
    <property type="entry name" value="Ribosomal_L17"/>
    <property type="match status" value="1"/>
</dbReference>
<organism evidence="5 6">
    <name type="scientific">Stylonychia lemnae</name>
    <name type="common">Ciliate</name>
    <dbReference type="NCBI Taxonomy" id="5949"/>
    <lineage>
        <taxon>Eukaryota</taxon>
        <taxon>Sar</taxon>
        <taxon>Alveolata</taxon>
        <taxon>Ciliophora</taxon>
        <taxon>Intramacronucleata</taxon>
        <taxon>Spirotrichea</taxon>
        <taxon>Stichotrichia</taxon>
        <taxon>Sporadotrichida</taxon>
        <taxon>Oxytrichidae</taxon>
        <taxon>Stylonychinae</taxon>
        <taxon>Stylonychia</taxon>
    </lineage>
</organism>
<dbReference type="OrthoDB" id="286337at2759"/>
<dbReference type="InParanoid" id="A0A078AFX3"/>
<protein>
    <submittedName>
        <fullName evidence="5">50s ribosomal protein l17</fullName>
    </submittedName>
</protein>
<dbReference type="SUPFAM" id="SSF64263">
    <property type="entry name" value="Prokaryotic ribosomal protein L17"/>
    <property type="match status" value="1"/>
</dbReference>
<keyword evidence="2 4" id="KW-0689">Ribosomal protein</keyword>
<dbReference type="NCBIfam" id="TIGR00059">
    <property type="entry name" value="L17"/>
    <property type="match status" value="1"/>
</dbReference>
<name>A0A078AFX3_STYLE</name>
<evidence type="ECO:0000313" key="6">
    <source>
        <dbReference type="Proteomes" id="UP000039865"/>
    </source>
</evidence>
<dbReference type="AlphaFoldDB" id="A0A078AFX3"/>
<dbReference type="OMA" id="KERWHLN"/>
<evidence type="ECO:0000256" key="3">
    <source>
        <dbReference type="ARBA" id="ARBA00023274"/>
    </source>
</evidence>
<dbReference type="Proteomes" id="UP000039865">
    <property type="component" value="Unassembled WGS sequence"/>
</dbReference>
<dbReference type="GO" id="GO:0006412">
    <property type="term" value="P:translation"/>
    <property type="evidence" value="ECO:0007669"/>
    <property type="project" value="InterPro"/>
</dbReference>
<evidence type="ECO:0000256" key="4">
    <source>
        <dbReference type="RuleBase" id="RU000660"/>
    </source>
</evidence>
<dbReference type="Gene3D" id="3.90.1030.10">
    <property type="entry name" value="Ribosomal protein L17"/>
    <property type="match status" value="1"/>
</dbReference>
<dbReference type="InterPro" id="IPR036373">
    <property type="entry name" value="Ribosomal_bL17_sf"/>
</dbReference>
<evidence type="ECO:0000313" key="5">
    <source>
        <dbReference type="EMBL" id="CDW81190.1"/>
    </source>
</evidence>
<dbReference type="PANTHER" id="PTHR14413:SF16">
    <property type="entry name" value="LARGE RIBOSOMAL SUBUNIT PROTEIN BL17M"/>
    <property type="match status" value="1"/>
</dbReference>
<dbReference type="GO" id="GO:0003735">
    <property type="term" value="F:structural constituent of ribosome"/>
    <property type="evidence" value="ECO:0007669"/>
    <property type="project" value="InterPro"/>
</dbReference>
<comment type="similarity">
    <text evidence="1 4">Belongs to the bacterial ribosomal protein bL17 family.</text>
</comment>
<gene>
    <name evidence="5" type="primary">Contig14414.g15361</name>
    <name evidence="5" type="ORF">STYLEM_10200</name>
</gene>
<dbReference type="InterPro" id="IPR000456">
    <property type="entry name" value="Ribosomal_bL17"/>
</dbReference>
<dbReference type="EMBL" id="CCKQ01009685">
    <property type="protein sequence ID" value="CDW81190.1"/>
    <property type="molecule type" value="Genomic_DNA"/>
</dbReference>
<proteinExistence type="inferred from homology"/>
<dbReference type="GO" id="GO:0015934">
    <property type="term" value="C:large ribosomal subunit"/>
    <property type="evidence" value="ECO:0007669"/>
    <property type="project" value="TreeGrafter"/>
</dbReference>
<evidence type="ECO:0000256" key="1">
    <source>
        <dbReference type="ARBA" id="ARBA00008777"/>
    </source>
</evidence>
<dbReference type="PANTHER" id="PTHR14413">
    <property type="entry name" value="RIBOSOMAL PROTEIN L17"/>
    <property type="match status" value="1"/>
</dbReference>
<accession>A0A078AFX3</accession>